<accession>A0AAW2D9D0</accession>
<dbReference type="CDD" id="cd06222">
    <property type="entry name" value="RNase_H_like"/>
    <property type="match status" value="1"/>
</dbReference>
<evidence type="ECO:0000313" key="2">
    <source>
        <dbReference type="EMBL" id="KAL0007192.1"/>
    </source>
</evidence>
<dbReference type="GO" id="GO:0004523">
    <property type="term" value="F:RNA-DNA hybrid ribonuclease activity"/>
    <property type="evidence" value="ECO:0007669"/>
    <property type="project" value="InterPro"/>
</dbReference>
<proteinExistence type="predicted"/>
<organism evidence="2 3">
    <name type="scientific">Lithocarpus litseifolius</name>
    <dbReference type="NCBI Taxonomy" id="425828"/>
    <lineage>
        <taxon>Eukaryota</taxon>
        <taxon>Viridiplantae</taxon>
        <taxon>Streptophyta</taxon>
        <taxon>Embryophyta</taxon>
        <taxon>Tracheophyta</taxon>
        <taxon>Spermatophyta</taxon>
        <taxon>Magnoliopsida</taxon>
        <taxon>eudicotyledons</taxon>
        <taxon>Gunneridae</taxon>
        <taxon>Pentapetalae</taxon>
        <taxon>rosids</taxon>
        <taxon>fabids</taxon>
        <taxon>Fagales</taxon>
        <taxon>Fagaceae</taxon>
        <taxon>Lithocarpus</taxon>
    </lineage>
</organism>
<dbReference type="PANTHER" id="PTHR47723">
    <property type="entry name" value="OS05G0353850 PROTEIN"/>
    <property type="match status" value="1"/>
</dbReference>
<reference evidence="2 3" key="1">
    <citation type="submission" date="2024-01" db="EMBL/GenBank/DDBJ databases">
        <title>A telomere-to-telomere, gap-free genome of sweet tea (Lithocarpus litseifolius).</title>
        <authorList>
            <person name="Zhou J."/>
        </authorList>
    </citation>
    <scope>NUCLEOTIDE SEQUENCE [LARGE SCALE GENOMIC DNA]</scope>
    <source>
        <strain evidence="2">Zhou-2022a</strain>
        <tissue evidence="2">Leaf</tissue>
    </source>
</reference>
<dbReference type="GO" id="GO:0003676">
    <property type="term" value="F:nucleic acid binding"/>
    <property type="evidence" value="ECO:0007669"/>
    <property type="project" value="InterPro"/>
</dbReference>
<evidence type="ECO:0000259" key="1">
    <source>
        <dbReference type="Pfam" id="PF13456"/>
    </source>
</evidence>
<dbReference type="InterPro" id="IPR036397">
    <property type="entry name" value="RNaseH_sf"/>
</dbReference>
<keyword evidence="3" id="KW-1185">Reference proteome</keyword>
<dbReference type="EMBL" id="JAZDWU010000003">
    <property type="protein sequence ID" value="KAL0007192.1"/>
    <property type="molecule type" value="Genomic_DNA"/>
</dbReference>
<dbReference type="InterPro" id="IPR044730">
    <property type="entry name" value="RNase_H-like_dom_plant"/>
</dbReference>
<evidence type="ECO:0000313" key="3">
    <source>
        <dbReference type="Proteomes" id="UP001459277"/>
    </source>
</evidence>
<dbReference type="AlphaFoldDB" id="A0AAW2D9D0"/>
<dbReference type="InterPro" id="IPR012337">
    <property type="entry name" value="RNaseH-like_sf"/>
</dbReference>
<protein>
    <recommendedName>
        <fullName evidence="1">RNase H type-1 domain-containing protein</fullName>
    </recommendedName>
</protein>
<feature type="domain" description="RNase H type-1" evidence="1">
    <location>
        <begin position="17"/>
        <end position="113"/>
    </location>
</feature>
<dbReference type="InterPro" id="IPR053151">
    <property type="entry name" value="RNase_H-like"/>
</dbReference>
<dbReference type="Pfam" id="PF13456">
    <property type="entry name" value="RVT_3"/>
    <property type="match status" value="1"/>
</dbReference>
<name>A0AAW2D9D0_9ROSI</name>
<dbReference type="PANTHER" id="PTHR47723:SF21">
    <property type="entry name" value="POLYNUCLEOTIDYL TRANSFERASE, RIBONUCLEASE H-LIKE SUPERFAMILY PROTEIN"/>
    <property type="match status" value="1"/>
</dbReference>
<comment type="caution">
    <text evidence="2">The sequence shown here is derived from an EMBL/GenBank/DDBJ whole genome shotgun (WGS) entry which is preliminary data.</text>
</comment>
<dbReference type="Gene3D" id="3.30.420.10">
    <property type="entry name" value="Ribonuclease H-like superfamily/Ribonuclease H"/>
    <property type="match status" value="1"/>
</dbReference>
<dbReference type="Proteomes" id="UP001459277">
    <property type="component" value="Unassembled WGS sequence"/>
</dbReference>
<dbReference type="InterPro" id="IPR002156">
    <property type="entry name" value="RNaseH_domain"/>
</dbReference>
<gene>
    <name evidence="2" type="ORF">SO802_008694</name>
</gene>
<dbReference type="SUPFAM" id="SSF53098">
    <property type="entry name" value="Ribonuclease H-like"/>
    <property type="match status" value="1"/>
</dbReference>
<sequence>MLSWGWYKVNADKAVFKELSSCGVGVVIRKNKGQMMGAMSKKMELPLGALEVEAKAVEEGIMLAKDLGFKRIIIEGDAQTMMMALSDHNSPPSSVQMIIEEAKRWRPVFSARRSKHLEGLVTKQHI</sequence>